<gene>
    <name evidence="4" type="ORF">NGB36_01770</name>
</gene>
<evidence type="ECO:0000256" key="1">
    <source>
        <dbReference type="ARBA" id="ARBA00022630"/>
    </source>
</evidence>
<evidence type="ECO:0000256" key="3">
    <source>
        <dbReference type="ARBA" id="ARBA00023002"/>
    </source>
</evidence>
<name>A0ABT1PNX2_9ACTN</name>
<keyword evidence="4" id="KW-0503">Monooxygenase</keyword>
<dbReference type="SUPFAM" id="SSF51412">
    <property type="entry name" value="Inosine monophosphate dehydrogenase (IMPDH)"/>
    <property type="match status" value="1"/>
</dbReference>
<dbReference type="RefSeq" id="WP_255918211.1">
    <property type="nucleotide sequence ID" value="NZ_JANFNG010000001.1"/>
</dbReference>
<keyword evidence="5" id="KW-1185">Reference proteome</keyword>
<keyword evidence="1" id="KW-0285">Flavoprotein</keyword>
<evidence type="ECO:0000313" key="5">
    <source>
        <dbReference type="Proteomes" id="UP001057702"/>
    </source>
</evidence>
<accession>A0ABT1PNX2</accession>
<dbReference type="PANTHER" id="PTHR32332:SF20">
    <property type="entry name" value="2-NITROPROPANE DIOXYGENASE-LIKE PROTEIN"/>
    <property type="match status" value="1"/>
</dbReference>
<dbReference type="PANTHER" id="PTHR32332">
    <property type="entry name" value="2-NITROPROPANE DIOXYGENASE"/>
    <property type="match status" value="1"/>
</dbReference>
<dbReference type="EMBL" id="JANFNG010000001">
    <property type="protein sequence ID" value="MCQ4079365.1"/>
    <property type="molecule type" value="Genomic_DNA"/>
</dbReference>
<evidence type="ECO:0000313" key="4">
    <source>
        <dbReference type="EMBL" id="MCQ4079365.1"/>
    </source>
</evidence>
<organism evidence="4 5">
    <name type="scientific">Streptomyces humicola</name>
    <dbReference type="NCBI Taxonomy" id="2953240"/>
    <lineage>
        <taxon>Bacteria</taxon>
        <taxon>Bacillati</taxon>
        <taxon>Actinomycetota</taxon>
        <taxon>Actinomycetes</taxon>
        <taxon>Kitasatosporales</taxon>
        <taxon>Streptomycetaceae</taxon>
        <taxon>Streptomyces</taxon>
    </lineage>
</organism>
<dbReference type="GO" id="GO:0004497">
    <property type="term" value="F:monooxygenase activity"/>
    <property type="evidence" value="ECO:0007669"/>
    <property type="project" value="UniProtKB-KW"/>
</dbReference>
<keyword evidence="3" id="KW-0560">Oxidoreductase</keyword>
<reference evidence="4" key="1">
    <citation type="submission" date="2022-06" db="EMBL/GenBank/DDBJ databases">
        <title>Draft genome sequence of Streptomyces sp. RB6PN25 isolated from peat swamp forest in Thailand.</title>
        <authorList>
            <person name="Duangmal K."/>
            <person name="Klaysubun C."/>
        </authorList>
    </citation>
    <scope>NUCLEOTIDE SEQUENCE</scope>
    <source>
        <strain evidence="4">RB6PN25</strain>
    </source>
</reference>
<keyword evidence="2" id="KW-0288">FMN</keyword>
<dbReference type="InterPro" id="IPR004136">
    <property type="entry name" value="NMO"/>
</dbReference>
<dbReference type="Pfam" id="PF03060">
    <property type="entry name" value="NMO"/>
    <property type="match status" value="2"/>
</dbReference>
<sequence length="353" mass="36952">MLGASNYDTLPSAIASENDTKGAVVPTTLMTQVCRMLGISTPIIQAPIGSATTAELAAAVSGAGGLGTLALTWVTPQEATRRIRSTRWFTDRPFGVNLVLDFPVDHVLAACLEEGVPIISTFWGDPASVNERVHAAGALHLHTVGSTDEARRAVDAGVDVVVAQGWEAGGHVRGRVATMALVPAVVDTVHPVPVIAAGGIGDGRGLAAALALGAQAGWLGTRFLAALEANTHESYRAGVLRATESDTVYTRCFDGGWPNALHRALRNSTITEWERAGRLPSPRRPGEGEVLATTRDGRSHLRYDDMIPTADASGDLEAMALYAGQSTGLVTRTAPAAEIVRTIAAQAADIFEH</sequence>
<dbReference type="InterPro" id="IPR013785">
    <property type="entry name" value="Aldolase_TIM"/>
</dbReference>
<dbReference type="Proteomes" id="UP001057702">
    <property type="component" value="Unassembled WGS sequence"/>
</dbReference>
<protein>
    <submittedName>
        <fullName evidence="4">Nitronate monooxygenase</fullName>
    </submittedName>
</protein>
<dbReference type="Gene3D" id="3.20.20.70">
    <property type="entry name" value="Aldolase class I"/>
    <property type="match status" value="1"/>
</dbReference>
<dbReference type="CDD" id="cd04730">
    <property type="entry name" value="NPD_like"/>
    <property type="match status" value="1"/>
</dbReference>
<comment type="caution">
    <text evidence="4">The sequence shown here is derived from an EMBL/GenBank/DDBJ whole genome shotgun (WGS) entry which is preliminary data.</text>
</comment>
<evidence type="ECO:0000256" key="2">
    <source>
        <dbReference type="ARBA" id="ARBA00022643"/>
    </source>
</evidence>
<proteinExistence type="predicted"/>